<sequence length="184" mass="19367">MVDGNPVLYVIACGGRPAGELAGFVTHAQAGGWTVCVVTTPSGTKFVDAARLAELTGHPVRSDYKRPEEPDVLPPADAMAVVPATFNTTNKWAAGISDTLALGLLNEALGLGLPIVSAPWPNAALARHPAFAGSVATLRKWGVKVILDLDRLPAPDSVAPESGVFPWDDLREELGNIRRSLGRQ</sequence>
<evidence type="ECO:0000313" key="3">
    <source>
        <dbReference type="Proteomes" id="UP000199111"/>
    </source>
</evidence>
<dbReference type="SUPFAM" id="SSF52507">
    <property type="entry name" value="Homo-oligomeric flavin-containing Cys decarboxylases, HFCD"/>
    <property type="match status" value="1"/>
</dbReference>
<dbReference type="InterPro" id="IPR036551">
    <property type="entry name" value="Flavin_trans-like"/>
</dbReference>
<dbReference type="GeneID" id="96297009"/>
<reference evidence="3" key="1">
    <citation type="submission" date="2016-10" db="EMBL/GenBank/DDBJ databases">
        <authorList>
            <person name="Varghese N."/>
            <person name="Submissions S."/>
        </authorList>
    </citation>
    <scope>NUCLEOTIDE SEQUENCE [LARGE SCALE GENOMIC DNA]</scope>
    <source>
        <strain evidence="3">CGMCC 4.2126</strain>
    </source>
</reference>
<dbReference type="Proteomes" id="UP000199111">
    <property type="component" value="Unassembled WGS sequence"/>
</dbReference>
<name>A0A1I3IE33_9ACTN</name>
<dbReference type="RefSeq" id="WP_093885979.1">
    <property type="nucleotide sequence ID" value="NZ_FOQY01000003.1"/>
</dbReference>
<feature type="domain" description="Flavoprotein" evidence="1">
    <location>
        <begin position="10"/>
        <end position="138"/>
    </location>
</feature>
<protein>
    <submittedName>
        <fullName evidence="2">Flavoprotein</fullName>
    </submittedName>
</protein>
<dbReference type="AlphaFoldDB" id="A0A1I3IE33"/>
<organism evidence="2 3">
    <name type="scientific">Streptosporangium canum</name>
    <dbReference type="NCBI Taxonomy" id="324952"/>
    <lineage>
        <taxon>Bacteria</taxon>
        <taxon>Bacillati</taxon>
        <taxon>Actinomycetota</taxon>
        <taxon>Actinomycetes</taxon>
        <taxon>Streptosporangiales</taxon>
        <taxon>Streptosporangiaceae</taxon>
        <taxon>Streptosporangium</taxon>
    </lineage>
</organism>
<gene>
    <name evidence="2" type="ORF">SAMN05216275_103245</name>
</gene>
<proteinExistence type="predicted"/>
<evidence type="ECO:0000259" key="1">
    <source>
        <dbReference type="Pfam" id="PF02441"/>
    </source>
</evidence>
<dbReference type="Gene3D" id="3.40.50.1950">
    <property type="entry name" value="Flavin prenyltransferase-like"/>
    <property type="match status" value="1"/>
</dbReference>
<accession>A0A1I3IE33</accession>
<keyword evidence="3" id="KW-1185">Reference proteome</keyword>
<dbReference type="EMBL" id="FOQY01000003">
    <property type="protein sequence ID" value="SFI46087.1"/>
    <property type="molecule type" value="Genomic_DNA"/>
</dbReference>
<dbReference type="InterPro" id="IPR003382">
    <property type="entry name" value="Flavoprotein"/>
</dbReference>
<evidence type="ECO:0000313" key="2">
    <source>
        <dbReference type="EMBL" id="SFI46087.1"/>
    </source>
</evidence>
<dbReference type="Pfam" id="PF02441">
    <property type="entry name" value="Flavoprotein"/>
    <property type="match status" value="1"/>
</dbReference>
<dbReference type="GO" id="GO:0003824">
    <property type="term" value="F:catalytic activity"/>
    <property type="evidence" value="ECO:0007669"/>
    <property type="project" value="InterPro"/>
</dbReference>